<feature type="domain" description="NAD(P)-binding" evidence="1">
    <location>
        <begin position="7"/>
        <end position="199"/>
    </location>
</feature>
<dbReference type="CDD" id="cd05244">
    <property type="entry name" value="BVR-B_like_SDR_a"/>
    <property type="match status" value="1"/>
</dbReference>
<dbReference type="InterPro" id="IPR036291">
    <property type="entry name" value="NAD(P)-bd_dom_sf"/>
</dbReference>
<dbReference type="AlphaFoldDB" id="A0A1I3YXZ0"/>
<dbReference type="EMBL" id="FOSL01000005">
    <property type="protein sequence ID" value="SFK36695.1"/>
    <property type="molecule type" value="Genomic_DNA"/>
</dbReference>
<dbReference type="InterPro" id="IPR051606">
    <property type="entry name" value="Polyketide_Oxido-like"/>
</dbReference>
<dbReference type="GO" id="GO:0016646">
    <property type="term" value="F:oxidoreductase activity, acting on the CH-NH group of donors, NAD or NADP as acceptor"/>
    <property type="evidence" value="ECO:0007669"/>
    <property type="project" value="TreeGrafter"/>
</dbReference>
<dbReference type="Gene3D" id="3.40.50.720">
    <property type="entry name" value="NAD(P)-binding Rossmann-like Domain"/>
    <property type="match status" value="1"/>
</dbReference>
<accession>A0A1I3YXZ0</accession>
<dbReference type="InterPro" id="IPR016040">
    <property type="entry name" value="NAD(P)-bd_dom"/>
</dbReference>
<dbReference type="PANTHER" id="PTHR43355">
    <property type="entry name" value="FLAVIN REDUCTASE (NADPH)"/>
    <property type="match status" value="1"/>
</dbReference>
<organism evidence="2 3">
    <name type="scientific">Neomesorhizobium albiziae</name>
    <dbReference type="NCBI Taxonomy" id="335020"/>
    <lineage>
        <taxon>Bacteria</taxon>
        <taxon>Pseudomonadati</taxon>
        <taxon>Pseudomonadota</taxon>
        <taxon>Alphaproteobacteria</taxon>
        <taxon>Hyphomicrobiales</taxon>
        <taxon>Phyllobacteriaceae</taxon>
        <taxon>Neomesorhizobium</taxon>
    </lineage>
</organism>
<protein>
    <recommendedName>
        <fullName evidence="1">NAD(P)-binding domain-containing protein</fullName>
    </recommendedName>
</protein>
<evidence type="ECO:0000313" key="2">
    <source>
        <dbReference type="EMBL" id="SFK36695.1"/>
    </source>
</evidence>
<evidence type="ECO:0000259" key="1">
    <source>
        <dbReference type="Pfam" id="PF13460"/>
    </source>
</evidence>
<keyword evidence="3" id="KW-1185">Reference proteome</keyword>
<name>A0A1I3YXZ0_9HYPH</name>
<dbReference type="Pfam" id="PF13460">
    <property type="entry name" value="NAD_binding_10"/>
    <property type="match status" value="1"/>
</dbReference>
<dbReference type="SUPFAM" id="SSF51735">
    <property type="entry name" value="NAD(P)-binding Rossmann-fold domains"/>
    <property type="match status" value="1"/>
</dbReference>
<evidence type="ECO:0000313" key="3">
    <source>
        <dbReference type="Proteomes" id="UP000323300"/>
    </source>
</evidence>
<dbReference type="Proteomes" id="UP000323300">
    <property type="component" value="Unassembled WGS sequence"/>
</dbReference>
<gene>
    <name evidence="2" type="ORF">SAMN04488498_105246</name>
</gene>
<proteinExistence type="predicted"/>
<reference evidence="2 3" key="1">
    <citation type="submission" date="2016-10" db="EMBL/GenBank/DDBJ databases">
        <authorList>
            <person name="Varghese N."/>
            <person name="Submissions S."/>
        </authorList>
    </citation>
    <scope>NUCLEOTIDE SEQUENCE [LARGE SCALE GENOMIC DNA]</scope>
    <source>
        <strain evidence="2 3">DSM 21822</strain>
    </source>
</reference>
<dbReference type="OrthoDB" id="7352421at2"/>
<sequence length="212" mass="21944">MKIALIGASGFVGSATLNEALQRGHAVTALVRNPDKVTARAGVAARKVDATDAKALASELAGHEVAISAFNGGWGDPKIYEKHLEGSRAIVAAAKAAGVRLIVIGGAGSLHAPDGSQFVDSPDFPEAYRDGARAARDALAELRGEAGLEWSFLSPAAHMAPGKRTGKFRLGGDQPVLDAKGESHVSVEDLAVAIVDEAETPKHTGKRFTLGY</sequence>
<dbReference type="PANTHER" id="PTHR43355:SF2">
    <property type="entry name" value="FLAVIN REDUCTASE (NADPH)"/>
    <property type="match status" value="1"/>
</dbReference>